<organism evidence="7">
    <name type="scientific">Candidatus Electrothrix aestuarii</name>
    <dbReference type="NCBI Taxonomy" id="3062594"/>
    <lineage>
        <taxon>Bacteria</taxon>
        <taxon>Pseudomonadati</taxon>
        <taxon>Thermodesulfobacteriota</taxon>
        <taxon>Desulfobulbia</taxon>
        <taxon>Desulfobulbales</taxon>
        <taxon>Desulfobulbaceae</taxon>
        <taxon>Candidatus Electrothrix</taxon>
    </lineage>
</organism>
<dbReference type="InterPro" id="IPR050377">
    <property type="entry name" value="Radical_SAM_PqqE_MftC-like"/>
</dbReference>
<dbReference type="InterPro" id="IPR013785">
    <property type="entry name" value="Aldolase_TIM"/>
</dbReference>
<keyword evidence="3" id="KW-0479">Metal-binding</keyword>
<dbReference type="GO" id="GO:0046872">
    <property type="term" value="F:metal ion binding"/>
    <property type="evidence" value="ECO:0007669"/>
    <property type="project" value="UniProtKB-KW"/>
</dbReference>
<dbReference type="Pfam" id="PF04055">
    <property type="entry name" value="Radical_SAM"/>
    <property type="match status" value="1"/>
</dbReference>
<dbReference type="InterPro" id="IPR007197">
    <property type="entry name" value="rSAM"/>
</dbReference>
<dbReference type="SMART" id="SM00729">
    <property type="entry name" value="Elp3"/>
    <property type="match status" value="1"/>
</dbReference>
<protein>
    <submittedName>
        <fullName evidence="7">Radical SAM protein</fullName>
    </submittedName>
</protein>
<reference evidence="7" key="1">
    <citation type="journal article" date="2024" name="Syst. Appl. Microbiol.">
        <title>First single-strain enrichments of Electrothrix cable bacteria, description of E. aestuarii sp. nov. and E. rattekaaiensis sp. nov., and proposal of a cable bacteria taxonomy following the rules of the SeqCode.</title>
        <authorList>
            <person name="Plum-Jensen L.E."/>
            <person name="Schramm A."/>
            <person name="Marshall I.P.G."/>
        </authorList>
    </citation>
    <scope>NUCLEOTIDE SEQUENCE</scope>
    <source>
        <strain evidence="7">Rat1</strain>
    </source>
</reference>
<name>A0AAU8LPW9_9BACT</name>
<dbReference type="InterPro" id="IPR058240">
    <property type="entry name" value="rSAM_sf"/>
</dbReference>
<dbReference type="InterPro" id="IPR006638">
    <property type="entry name" value="Elp3/MiaA/NifB-like_rSAM"/>
</dbReference>
<evidence type="ECO:0000256" key="4">
    <source>
        <dbReference type="ARBA" id="ARBA00023004"/>
    </source>
</evidence>
<evidence type="ECO:0000256" key="2">
    <source>
        <dbReference type="ARBA" id="ARBA00022691"/>
    </source>
</evidence>
<proteinExistence type="predicted"/>
<dbReference type="Gene3D" id="3.20.20.70">
    <property type="entry name" value="Aldolase class I"/>
    <property type="match status" value="1"/>
</dbReference>
<evidence type="ECO:0000256" key="3">
    <source>
        <dbReference type="ARBA" id="ARBA00022723"/>
    </source>
</evidence>
<keyword evidence="5" id="KW-0411">Iron-sulfur</keyword>
<dbReference type="KEGG" id="eaj:Q3M24_12615"/>
<keyword evidence="2" id="KW-0949">S-adenosyl-L-methionine</keyword>
<dbReference type="GO" id="GO:0003824">
    <property type="term" value="F:catalytic activity"/>
    <property type="evidence" value="ECO:0007669"/>
    <property type="project" value="InterPro"/>
</dbReference>
<evidence type="ECO:0000313" key="7">
    <source>
        <dbReference type="EMBL" id="XCN71157.1"/>
    </source>
</evidence>
<evidence type="ECO:0000256" key="1">
    <source>
        <dbReference type="ARBA" id="ARBA00001966"/>
    </source>
</evidence>
<dbReference type="SFLD" id="SFLDG01067">
    <property type="entry name" value="SPASM/twitch_domain_containing"/>
    <property type="match status" value="1"/>
</dbReference>
<dbReference type="SUPFAM" id="SSF102114">
    <property type="entry name" value="Radical SAM enzymes"/>
    <property type="match status" value="1"/>
</dbReference>
<keyword evidence="4" id="KW-0408">Iron</keyword>
<dbReference type="GO" id="GO:0051536">
    <property type="term" value="F:iron-sulfur cluster binding"/>
    <property type="evidence" value="ECO:0007669"/>
    <property type="project" value="UniProtKB-KW"/>
</dbReference>
<gene>
    <name evidence="7" type="ORF">Q3M24_12615</name>
</gene>
<feature type="domain" description="Radical SAM core" evidence="6">
    <location>
        <begin position="13"/>
        <end position="227"/>
    </location>
</feature>
<evidence type="ECO:0000259" key="6">
    <source>
        <dbReference type="PROSITE" id="PS51918"/>
    </source>
</evidence>
<dbReference type="PANTHER" id="PTHR11228">
    <property type="entry name" value="RADICAL SAM DOMAIN PROTEIN"/>
    <property type="match status" value="1"/>
</dbReference>
<dbReference type="PROSITE" id="PS51918">
    <property type="entry name" value="RADICAL_SAM"/>
    <property type="match status" value="1"/>
</dbReference>
<dbReference type="CDD" id="cd01335">
    <property type="entry name" value="Radical_SAM"/>
    <property type="match status" value="1"/>
</dbReference>
<comment type="cofactor">
    <cofactor evidence="1">
        <name>[4Fe-4S] cluster</name>
        <dbReference type="ChEBI" id="CHEBI:49883"/>
    </cofactor>
</comment>
<evidence type="ECO:0000256" key="5">
    <source>
        <dbReference type="ARBA" id="ARBA00023014"/>
    </source>
</evidence>
<dbReference type="AlphaFoldDB" id="A0AAU8LPW9"/>
<accession>A0AAU8LPW9</accession>
<dbReference type="SFLD" id="SFLDS00029">
    <property type="entry name" value="Radical_SAM"/>
    <property type="match status" value="1"/>
</dbReference>
<dbReference type="PANTHER" id="PTHR11228:SF7">
    <property type="entry name" value="PQQA PEPTIDE CYCLASE"/>
    <property type="match status" value="1"/>
</dbReference>
<reference evidence="7" key="2">
    <citation type="submission" date="2024-06" db="EMBL/GenBank/DDBJ databases">
        <authorList>
            <person name="Plum-Jensen L.E."/>
            <person name="Schramm A."/>
            <person name="Marshall I.P.G."/>
        </authorList>
    </citation>
    <scope>NUCLEOTIDE SEQUENCE</scope>
    <source>
        <strain evidence="7">Rat1</strain>
    </source>
</reference>
<dbReference type="EMBL" id="CP159373">
    <property type="protein sequence ID" value="XCN71157.1"/>
    <property type="molecule type" value="Genomic_DNA"/>
</dbReference>
<sequence length="346" mass="38899">MTADLIARTVDFKAGERNVFFHLLTACNLSCQHCYINPPQHGTETLPVDTVLKWLRLFARPAQESNLILLGGEPTLHPDLAQIIRAAKSMRYAVTVDSNGYLFHDLLEQIRPEELDFLSFSLDGPDAALNDPIRGQGVFAVCTENLRKAVRLGFRTSLIYTVSARNIDHLHRMPALLAELGVRRFFIQVIGLRGKPATASPEEEQWQVDPAHWLDVVPEVARQAARAGIHVTYPKVFLGAEESFACAGQVAENYFIFPNGRVYRCPLCEDYPIHSLCIEDDQLHKHEGLNEDRFFSLDIPEGCVMNKLLQPDTLEYLPDGQVKHRISCCMLKQEILPVGRGEGGRI</sequence>